<sequence>MTNPYNHNAAHYAQRYESVAFEDVHGQLLDFIARLGNSAFVLDVGSGSGRDAAWFAAQGHEVVAVEPSHGMRTEAIKRHADTAVQWVDDSLPALAATHRLGISFDLILLSAVWMHVRPTDRARAMRKLATLLNPGGRMAITLRLGPPDPQRQMYDVSEHELDILAREHGLKKIELATASSADKLGRDDISWLTVLYELT</sequence>
<protein>
    <submittedName>
        <fullName evidence="3">SAM-dependent methyltransferase</fullName>
    </submittedName>
</protein>
<dbReference type="EMBL" id="JACHID010000003">
    <property type="protein sequence ID" value="MBB5021368.1"/>
    <property type="molecule type" value="Genomic_DNA"/>
</dbReference>
<dbReference type="InterPro" id="IPR029063">
    <property type="entry name" value="SAM-dependent_MTases_sf"/>
</dbReference>
<dbReference type="PANTHER" id="PTHR43861">
    <property type="entry name" value="TRANS-ACONITATE 2-METHYLTRANSFERASE-RELATED"/>
    <property type="match status" value="1"/>
</dbReference>
<proteinExistence type="predicted"/>
<comment type="caution">
    <text evidence="3">The sequence shown here is derived from an EMBL/GenBank/DDBJ whole genome shotgun (WGS) entry which is preliminary data.</text>
</comment>
<reference evidence="3 4" key="1">
    <citation type="submission" date="2020-08" db="EMBL/GenBank/DDBJ databases">
        <title>Genomic Encyclopedia of Type Strains, Phase IV (KMG-IV): sequencing the most valuable type-strain genomes for metagenomic binning, comparative biology and taxonomic classification.</title>
        <authorList>
            <person name="Goeker M."/>
        </authorList>
    </citation>
    <scope>NUCLEOTIDE SEQUENCE [LARGE SCALE GENOMIC DNA]</scope>
    <source>
        <strain evidence="3 4">DSM 22071</strain>
    </source>
</reference>
<dbReference type="PANTHER" id="PTHR43861:SF5">
    <property type="entry name" value="BLL5978 PROTEIN"/>
    <property type="match status" value="1"/>
</dbReference>
<gene>
    <name evidence="3" type="ORF">HNR37_000677</name>
</gene>
<evidence type="ECO:0000313" key="3">
    <source>
        <dbReference type="EMBL" id="MBB5021368.1"/>
    </source>
</evidence>
<keyword evidence="1 3" id="KW-0808">Transferase</keyword>
<dbReference type="AlphaFoldDB" id="A0A7W7Y3J7"/>
<feature type="domain" description="Methyltransferase" evidence="2">
    <location>
        <begin position="41"/>
        <end position="136"/>
    </location>
</feature>
<accession>A0A7W7Y3J7</accession>
<dbReference type="GO" id="GO:0032259">
    <property type="term" value="P:methylation"/>
    <property type="evidence" value="ECO:0007669"/>
    <property type="project" value="UniProtKB-KW"/>
</dbReference>
<dbReference type="RefSeq" id="WP_183729936.1">
    <property type="nucleotide sequence ID" value="NZ_JACHID010000003.1"/>
</dbReference>
<organism evidence="3 4">
    <name type="scientific">Desulfurispira natronophila</name>
    <dbReference type="NCBI Taxonomy" id="682562"/>
    <lineage>
        <taxon>Bacteria</taxon>
        <taxon>Pseudomonadati</taxon>
        <taxon>Chrysiogenota</taxon>
        <taxon>Chrysiogenia</taxon>
        <taxon>Chrysiogenales</taxon>
        <taxon>Chrysiogenaceae</taxon>
        <taxon>Desulfurispira</taxon>
    </lineage>
</organism>
<evidence type="ECO:0000256" key="1">
    <source>
        <dbReference type="ARBA" id="ARBA00022679"/>
    </source>
</evidence>
<dbReference type="InterPro" id="IPR041698">
    <property type="entry name" value="Methyltransf_25"/>
</dbReference>
<evidence type="ECO:0000259" key="2">
    <source>
        <dbReference type="Pfam" id="PF13649"/>
    </source>
</evidence>
<name>A0A7W7Y3J7_9BACT</name>
<dbReference type="Pfam" id="PF13649">
    <property type="entry name" value="Methyltransf_25"/>
    <property type="match status" value="1"/>
</dbReference>
<dbReference type="CDD" id="cd02440">
    <property type="entry name" value="AdoMet_MTases"/>
    <property type="match status" value="1"/>
</dbReference>
<evidence type="ECO:0000313" key="4">
    <source>
        <dbReference type="Proteomes" id="UP000528322"/>
    </source>
</evidence>
<dbReference type="SUPFAM" id="SSF53335">
    <property type="entry name" value="S-adenosyl-L-methionine-dependent methyltransferases"/>
    <property type="match status" value="1"/>
</dbReference>
<dbReference type="GO" id="GO:0008757">
    <property type="term" value="F:S-adenosylmethionine-dependent methyltransferase activity"/>
    <property type="evidence" value="ECO:0007669"/>
    <property type="project" value="InterPro"/>
</dbReference>
<keyword evidence="4" id="KW-1185">Reference proteome</keyword>
<keyword evidence="3" id="KW-0489">Methyltransferase</keyword>
<dbReference type="Proteomes" id="UP000528322">
    <property type="component" value="Unassembled WGS sequence"/>
</dbReference>
<dbReference type="Gene3D" id="3.40.50.150">
    <property type="entry name" value="Vaccinia Virus protein VP39"/>
    <property type="match status" value="1"/>
</dbReference>